<dbReference type="InterPro" id="IPR033989">
    <property type="entry name" value="CD209-like_CTLD"/>
</dbReference>
<dbReference type="GO" id="GO:0030246">
    <property type="term" value="F:carbohydrate binding"/>
    <property type="evidence" value="ECO:0007669"/>
    <property type="project" value="UniProtKB-KW"/>
</dbReference>
<protein>
    <recommendedName>
        <fullName evidence="4">C-type lectin domain-containing protein</fullName>
    </recommendedName>
</protein>
<keyword evidence="6" id="KW-1185">Reference proteome</keyword>
<dbReference type="STRING" id="7897.ENSLACP00000010855"/>
<keyword evidence="2" id="KW-1015">Disulfide bond</keyword>
<feature type="chain" id="PRO_5003580412" description="C-type lectin domain-containing protein" evidence="3">
    <location>
        <begin position="24"/>
        <end position="152"/>
    </location>
</feature>
<dbReference type="Pfam" id="PF00059">
    <property type="entry name" value="Lectin_C"/>
    <property type="match status" value="1"/>
</dbReference>
<dbReference type="HOGENOM" id="CLU_049894_10_2_1"/>
<feature type="domain" description="C-type lectin" evidence="4">
    <location>
        <begin position="35"/>
        <end position="151"/>
    </location>
</feature>
<name>H3AMI4_LATCH</name>
<feature type="signal peptide" evidence="3">
    <location>
        <begin position="1"/>
        <end position="23"/>
    </location>
</feature>
<reference evidence="5" key="2">
    <citation type="submission" date="2025-08" db="UniProtKB">
        <authorList>
            <consortium name="Ensembl"/>
        </authorList>
    </citation>
    <scope>IDENTIFICATION</scope>
</reference>
<dbReference type="InterPro" id="IPR050111">
    <property type="entry name" value="C-type_lectin/snaclec_domain"/>
</dbReference>
<dbReference type="SMART" id="SM00034">
    <property type="entry name" value="CLECT"/>
    <property type="match status" value="1"/>
</dbReference>
<dbReference type="InterPro" id="IPR018378">
    <property type="entry name" value="C-type_lectin_CS"/>
</dbReference>
<dbReference type="OMA" id="MAINISC"/>
<keyword evidence="1" id="KW-0430">Lectin</keyword>
<dbReference type="AlphaFoldDB" id="H3AMI4"/>
<sequence>WPHVLAHLGRFGILLFTLQFTTEKSQMCPSGWQQLVGSCYSFSDERDNWEKANQTCLLKDSHLIVINSEEEQQEYFFKHVNKDYWLGLTDLSQEGQFEWVDGTPYNAAITTWGYGQPDNTDNLEHCVHISALMEYYWNDHQCTVLMHWICER</sequence>
<dbReference type="InParanoid" id="H3AMI4"/>
<dbReference type="PROSITE" id="PS00615">
    <property type="entry name" value="C_TYPE_LECTIN_1"/>
    <property type="match status" value="1"/>
</dbReference>
<dbReference type="Gene3D" id="3.10.100.10">
    <property type="entry name" value="Mannose-Binding Protein A, subunit A"/>
    <property type="match status" value="1"/>
</dbReference>
<keyword evidence="3" id="KW-0732">Signal</keyword>
<evidence type="ECO:0000313" key="5">
    <source>
        <dbReference type="Ensembl" id="ENSLACP00000010855.1"/>
    </source>
</evidence>
<evidence type="ECO:0000256" key="1">
    <source>
        <dbReference type="ARBA" id="ARBA00022734"/>
    </source>
</evidence>
<dbReference type="GeneTree" id="ENSGT01030000234575"/>
<evidence type="ECO:0000256" key="2">
    <source>
        <dbReference type="ARBA" id="ARBA00023157"/>
    </source>
</evidence>
<dbReference type="CDD" id="cd03590">
    <property type="entry name" value="CLECT_DC-SIGN_like"/>
    <property type="match status" value="1"/>
</dbReference>
<dbReference type="PROSITE" id="PS50041">
    <property type="entry name" value="C_TYPE_LECTIN_2"/>
    <property type="match status" value="1"/>
</dbReference>
<dbReference type="Ensembl" id="ENSLACT00000010935.1">
    <property type="protein sequence ID" value="ENSLACP00000010855.1"/>
    <property type="gene ID" value="ENSLACG00000009555.1"/>
</dbReference>
<dbReference type="Proteomes" id="UP000008672">
    <property type="component" value="Unassembled WGS sequence"/>
</dbReference>
<dbReference type="EMBL" id="AFYH01101303">
    <property type="status" value="NOT_ANNOTATED_CDS"/>
    <property type="molecule type" value="Genomic_DNA"/>
</dbReference>
<evidence type="ECO:0000313" key="6">
    <source>
        <dbReference type="Proteomes" id="UP000008672"/>
    </source>
</evidence>
<dbReference type="eggNOG" id="KOG4297">
    <property type="taxonomic scope" value="Eukaryota"/>
</dbReference>
<reference evidence="6" key="1">
    <citation type="submission" date="2011-08" db="EMBL/GenBank/DDBJ databases">
        <title>The draft genome of Latimeria chalumnae.</title>
        <authorList>
            <person name="Di Palma F."/>
            <person name="Alfoldi J."/>
            <person name="Johnson J."/>
            <person name="Berlin A."/>
            <person name="Gnerre S."/>
            <person name="Jaffe D."/>
            <person name="MacCallum I."/>
            <person name="Young S."/>
            <person name="Walker B.J."/>
            <person name="Lander E."/>
            <person name="Lindblad-Toh K."/>
        </authorList>
    </citation>
    <scope>NUCLEOTIDE SEQUENCE [LARGE SCALE GENOMIC DNA]</scope>
    <source>
        <strain evidence="6">Wild caught</strain>
    </source>
</reference>
<evidence type="ECO:0000256" key="3">
    <source>
        <dbReference type="SAM" id="SignalP"/>
    </source>
</evidence>
<dbReference type="InterPro" id="IPR016187">
    <property type="entry name" value="CTDL_fold"/>
</dbReference>
<dbReference type="PANTHER" id="PTHR22803">
    <property type="entry name" value="MANNOSE, PHOSPHOLIPASE, LECTIN RECEPTOR RELATED"/>
    <property type="match status" value="1"/>
</dbReference>
<dbReference type="InterPro" id="IPR016186">
    <property type="entry name" value="C-type_lectin-like/link_sf"/>
</dbReference>
<accession>H3AMI4</accession>
<proteinExistence type="predicted"/>
<dbReference type="SUPFAM" id="SSF56436">
    <property type="entry name" value="C-type lectin-like"/>
    <property type="match status" value="1"/>
</dbReference>
<organism evidence="5 6">
    <name type="scientific">Latimeria chalumnae</name>
    <name type="common">Coelacanth</name>
    <dbReference type="NCBI Taxonomy" id="7897"/>
    <lineage>
        <taxon>Eukaryota</taxon>
        <taxon>Metazoa</taxon>
        <taxon>Chordata</taxon>
        <taxon>Craniata</taxon>
        <taxon>Vertebrata</taxon>
        <taxon>Euteleostomi</taxon>
        <taxon>Coelacanthiformes</taxon>
        <taxon>Coelacanthidae</taxon>
        <taxon>Latimeria</taxon>
    </lineage>
</organism>
<evidence type="ECO:0000259" key="4">
    <source>
        <dbReference type="PROSITE" id="PS50041"/>
    </source>
</evidence>
<dbReference type="InterPro" id="IPR001304">
    <property type="entry name" value="C-type_lectin-like"/>
</dbReference>
<reference evidence="5" key="3">
    <citation type="submission" date="2025-09" db="UniProtKB">
        <authorList>
            <consortium name="Ensembl"/>
        </authorList>
    </citation>
    <scope>IDENTIFICATION</scope>
</reference>